<dbReference type="Gene3D" id="3.40.50.1000">
    <property type="entry name" value="HAD superfamily/HAD-like"/>
    <property type="match status" value="1"/>
</dbReference>
<dbReference type="NCBIfam" id="TIGR01525">
    <property type="entry name" value="ATPase-IB_hvy"/>
    <property type="match status" value="1"/>
</dbReference>
<dbReference type="FunFam" id="2.70.150.10:FF:000020">
    <property type="entry name" value="Copper-exporting P-type ATPase A"/>
    <property type="match status" value="1"/>
</dbReference>
<evidence type="ECO:0000256" key="8">
    <source>
        <dbReference type="ARBA" id="ARBA00022967"/>
    </source>
</evidence>
<evidence type="ECO:0000256" key="1">
    <source>
        <dbReference type="ARBA" id="ARBA00004651"/>
    </source>
</evidence>
<dbReference type="InterPro" id="IPR027256">
    <property type="entry name" value="P-typ_ATPase_IB"/>
</dbReference>
<feature type="transmembrane region" description="Helical" evidence="11">
    <location>
        <begin position="76"/>
        <end position="95"/>
    </location>
</feature>
<keyword evidence="10 11" id="KW-0472">Membrane</keyword>
<name>A0A952KG41_9PROT</name>
<comment type="caution">
    <text evidence="14">The sequence shown here is derived from an EMBL/GenBank/DDBJ whole genome shotgun (WGS) entry which is preliminary data.</text>
</comment>
<feature type="transmembrane region" description="Helical" evidence="11">
    <location>
        <begin position="146"/>
        <end position="165"/>
    </location>
</feature>
<dbReference type="InterPro" id="IPR059000">
    <property type="entry name" value="ATPase_P-type_domA"/>
</dbReference>
<protein>
    <submittedName>
        <fullName evidence="14">Copper-translocating P-type ATPase</fullName>
    </submittedName>
</protein>
<dbReference type="GO" id="GO:0060003">
    <property type="term" value="P:copper ion export"/>
    <property type="evidence" value="ECO:0007669"/>
    <property type="project" value="UniProtKB-ARBA"/>
</dbReference>
<evidence type="ECO:0000256" key="5">
    <source>
        <dbReference type="ARBA" id="ARBA00022723"/>
    </source>
</evidence>
<feature type="domain" description="Heavy metal binding" evidence="13">
    <location>
        <begin position="1"/>
        <end position="22"/>
    </location>
</feature>
<dbReference type="PRINTS" id="PR00119">
    <property type="entry name" value="CATATPASE"/>
</dbReference>
<feature type="domain" description="P-type ATPase A" evidence="12">
    <location>
        <begin position="183"/>
        <end position="283"/>
    </location>
</feature>
<evidence type="ECO:0000259" key="12">
    <source>
        <dbReference type="Pfam" id="PF00122"/>
    </source>
</evidence>
<comment type="similarity">
    <text evidence="2 11">Belongs to the cation transport ATPase (P-type) (TC 3.A.3) family. Type IB subfamily.</text>
</comment>
<evidence type="ECO:0000313" key="15">
    <source>
        <dbReference type="Proteomes" id="UP000700706"/>
    </source>
</evidence>
<keyword evidence="6 11" id="KW-0547">Nucleotide-binding</keyword>
<dbReference type="InterPro" id="IPR018303">
    <property type="entry name" value="ATPase_P-typ_P_site"/>
</dbReference>
<feature type="transmembrane region" description="Helical" evidence="11">
    <location>
        <begin position="107"/>
        <end position="134"/>
    </location>
</feature>
<dbReference type="NCBIfam" id="TIGR01494">
    <property type="entry name" value="ATPase_P-type"/>
    <property type="match status" value="1"/>
</dbReference>
<proteinExistence type="inferred from homology"/>
<evidence type="ECO:0000256" key="11">
    <source>
        <dbReference type="RuleBase" id="RU362081"/>
    </source>
</evidence>
<dbReference type="InterPro" id="IPR045800">
    <property type="entry name" value="HMBD"/>
</dbReference>
<dbReference type="PANTHER" id="PTHR43520:SF8">
    <property type="entry name" value="P-TYPE CU(+) TRANSPORTER"/>
    <property type="match status" value="1"/>
</dbReference>
<feature type="transmembrane region" description="Helical" evidence="11">
    <location>
        <begin position="644"/>
        <end position="663"/>
    </location>
</feature>
<dbReference type="PROSITE" id="PS00154">
    <property type="entry name" value="ATPASE_E1_E2"/>
    <property type="match status" value="1"/>
</dbReference>
<keyword evidence="9 11" id="KW-1133">Transmembrane helix</keyword>
<organism evidence="14 15">
    <name type="scientific">Inquilinus limosus</name>
    <dbReference type="NCBI Taxonomy" id="171674"/>
    <lineage>
        <taxon>Bacteria</taxon>
        <taxon>Pseudomonadati</taxon>
        <taxon>Pseudomonadota</taxon>
        <taxon>Alphaproteobacteria</taxon>
        <taxon>Rhodospirillales</taxon>
        <taxon>Rhodospirillaceae</taxon>
        <taxon>Inquilinus</taxon>
    </lineage>
</organism>
<dbReference type="EMBL" id="JAEKLZ010000104">
    <property type="protein sequence ID" value="MBW8724416.1"/>
    <property type="molecule type" value="Genomic_DNA"/>
</dbReference>
<feature type="transmembrane region" description="Helical" evidence="11">
    <location>
        <begin position="42"/>
        <end position="64"/>
    </location>
</feature>
<dbReference type="SUPFAM" id="SSF81653">
    <property type="entry name" value="Calcium ATPase, transduction domain A"/>
    <property type="match status" value="1"/>
</dbReference>
<reference evidence="14" key="1">
    <citation type="submission" date="2020-06" db="EMBL/GenBank/DDBJ databases">
        <title>Stable isotope informed genome-resolved metagenomics uncovers potential trophic interactions in rhizosphere soil.</title>
        <authorList>
            <person name="Starr E.P."/>
            <person name="Shi S."/>
            <person name="Blazewicz S.J."/>
            <person name="Koch B.J."/>
            <person name="Probst A.J."/>
            <person name="Hungate B.A."/>
            <person name="Pett-Ridge J."/>
            <person name="Firestone M.K."/>
            <person name="Banfield J.F."/>
        </authorList>
    </citation>
    <scope>NUCLEOTIDE SEQUENCE</scope>
    <source>
        <strain evidence="14">YM_69_17</strain>
    </source>
</reference>
<sequence length="700" mass="72639">MHPQIRQEGPGNCPICGMALEPERATAESGPNPELADMRRRFWIGLALTIPIVVLEMGGHLIGIDIAHAIGARSAVWIQLVLATPVVLWAGWPFLVRGWQSVVRRSLNMFTLIALGTGAAWLYSLVAALVPGLFPDGFRGMDGTVAVYFEPAAVITVLVLLGQVLELRARERTGGAIRALLDLAPKLARRVRDDGSDEEIPLEHVHAGDRLRVRPGDKVPVDGTVDEGHSAVDESMITGEPIPVEKGAGDKVIGGTINGTGGFVLRAERVGSETVLARIVEMVGQAQRSRAPIQRLADKVSGWFVPLVVAVAVLAFAAWAAWGLSPALAYGLVAAVSVLIIACPCALGLATPMSIMVGIGRGARLGVLIKDAEALERLEKVDTLVVDKTGTLTEGKPRLVRIVAAPGQDEAELLRLAAGLERGSEHPLAAAILAGAAERKLDVPATDGFRSVTGKGVAARVVGREVALGNAALLDEIGVAAGPLAEQAEALRRDGATVMHLVVDGAVAGLIAVADPVKETTPAAIAALRAAGLRVVMLTGDNRTTAAAVAGRLGIDEVEAEVLPEDKGAVIRRLKGEGRVVAMAGDGVNDAPALAEADVGIAMGTGTDVAIQSAHVTLVKGDLAAIARARSLSAATMRNIRQNLFFAFVYNAVGVPVAAGVLYPALGLLLSPEIAAAAMALSSVSVIANALRLRAVRLDG</sequence>
<evidence type="ECO:0000259" key="13">
    <source>
        <dbReference type="Pfam" id="PF19335"/>
    </source>
</evidence>
<dbReference type="InterPro" id="IPR044492">
    <property type="entry name" value="P_typ_ATPase_HD_dom"/>
</dbReference>
<dbReference type="Pfam" id="PF19335">
    <property type="entry name" value="HMBD"/>
    <property type="match status" value="1"/>
</dbReference>
<dbReference type="GO" id="GO:0005507">
    <property type="term" value="F:copper ion binding"/>
    <property type="evidence" value="ECO:0007669"/>
    <property type="project" value="TreeGrafter"/>
</dbReference>
<evidence type="ECO:0000256" key="3">
    <source>
        <dbReference type="ARBA" id="ARBA00022475"/>
    </source>
</evidence>
<dbReference type="GO" id="GO:0005886">
    <property type="term" value="C:plasma membrane"/>
    <property type="evidence" value="ECO:0007669"/>
    <property type="project" value="UniProtKB-SubCell"/>
</dbReference>
<dbReference type="InterPro" id="IPR023299">
    <property type="entry name" value="ATPase_P-typ_cyto_dom_N"/>
</dbReference>
<evidence type="ECO:0000256" key="9">
    <source>
        <dbReference type="ARBA" id="ARBA00022989"/>
    </source>
</evidence>
<dbReference type="PRINTS" id="PR00943">
    <property type="entry name" value="CUATPASE"/>
</dbReference>
<dbReference type="CDD" id="cd02094">
    <property type="entry name" value="P-type_ATPase_Cu-like"/>
    <property type="match status" value="1"/>
</dbReference>
<dbReference type="GO" id="GO:0043682">
    <property type="term" value="F:P-type divalent copper transporter activity"/>
    <property type="evidence" value="ECO:0007669"/>
    <property type="project" value="TreeGrafter"/>
</dbReference>
<dbReference type="InterPro" id="IPR008250">
    <property type="entry name" value="ATPase_P-typ_transduc_dom_A_sf"/>
</dbReference>
<dbReference type="AlphaFoldDB" id="A0A952KG41"/>
<keyword evidence="8" id="KW-1278">Translocase</keyword>
<evidence type="ECO:0000313" key="14">
    <source>
        <dbReference type="EMBL" id="MBW8724416.1"/>
    </source>
</evidence>
<keyword evidence="3 11" id="KW-1003">Cell membrane</keyword>
<dbReference type="GO" id="GO:0055070">
    <property type="term" value="P:copper ion homeostasis"/>
    <property type="evidence" value="ECO:0007669"/>
    <property type="project" value="TreeGrafter"/>
</dbReference>
<evidence type="ECO:0000256" key="2">
    <source>
        <dbReference type="ARBA" id="ARBA00006024"/>
    </source>
</evidence>
<dbReference type="InterPro" id="IPR023214">
    <property type="entry name" value="HAD_sf"/>
</dbReference>
<dbReference type="SUPFAM" id="SSF81665">
    <property type="entry name" value="Calcium ATPase, transmembrane domain M"/>
    <property type="match status" value="1"/>
</dbReference>
<dbReference type="Pfam" id="PF00122">
    <property type="entry name" value="E1-E2_ATPase"/>
    <property type="match status" value="1"/>
</dbReference>
<evidence type="ECO:0000256" key="10">
    <source>
        <dbReference type="ARBA" id="ARBA00023136"/>
    </source>
</evidence>
<evidence type="ECO:0000256" key="4">
    <source>
        <dbReference type="ARBA" id="ARBA00022692"/>
    </source>
</evidence>
<dbReference type="InterPro" id="IPR036412">
    <property type="entry name" value="HAD-like_sf"/>
</dbReference>
<dbReference type="GO" id="GO:0005524">
    <property type="term" value="F:ATP binding"/>
    <property type="evidence" value="ECO:0007669"/>
    <property type="project" value="UniProtKB-UniRule"/>
</dbReference>
<feature type="transmembrane region" description="Helical" evidence="11">
    <location>
        <begin position="328"/>
        <end position="351"/>
    </location>
</feature>
<evidence type="ECO:0000256" key="7">
    <source>
        <dbReference type="ARBA" id="ARBA00022840"/>
    </source>
</evidence>
<dbReference type="InterPro" id="IPR001757">
    <property type="entry name" value="P_typ_ATPase"/>
</dbReference>
<dbReference type="SFLD" id="SFLDG00002">
    <property type="entry name" value="C1.7:_P-type_atpase_like"/>
    <property type="match status" value="1"/>
</dbReference>
<dbReference type="SUPFAM" id="SSF56784">
    <property type="entry name" value="HAD-like"/>
    <property type="match status" value="1"/>
</dbReference>
<comment type="subcellular location">
    <subcellularLocation>
        <location evidence="1">Cell membrane</location>
        <topology evidence="1">Multi-pass membrane protein</topology>
    </subcellularLocation>
</comment>
<dbReference type="Gene3D" id="3.40.1110.10">
    <property type="entry name" value="Calcium-transporting ATPase, cytoplasmic domain N"/>
    <property type="match status" value="1"/>
</dbReference>
<dbReference type="SFLD" id="SFLDF00027">
    <property type="entry name" value="p-type_atpase"/>
    <property type="match status" value="1"/>
</dbReference>
<evidence type="ECO:0000256" key="6">
    <source>
        <dbReference type="ARBA" id="ARBA00022741"/>
    </source>
</evidence>
<dbReference type="NCBIfam" id="TIGR01511">
    <property type="entry name" value="ATPase-IB1_Cu"/>
    <property type="match status" value="1"/>
</dbReference>
<dbReference type="PANTHER" id="PTHR43520">
    <property type="entry name" value="ATP7, ISOFORM B"/>
    <property type="match status" value="1"/>
</dbReference>
<keyword evidence="5 11" id="KW-0479">Metal-binding</keyword>
<accession>A0A952KG41</accession>
<keyword evidence="7 11" id="KW-0067">ATP-binding</keyword>
<keyword evidence="4 11" id="KW-0812">Transmembrane</keyword>
<dbReference type="Pfam" id="PF00702">
    <property type="entry name" value="Hydrolase"/>
    <property type="match status" value="1"/>
</dbReference>
<dbReference type="Gene3D" id="2.70.150.10">
    <property type="entry name" value="Calcium-transporting ATPase, cytoplasmic transduction domain A"/>
    <property type="match status" value="1"/>
</dbReference>
<dbReference type="InterPro" id="IPR023298">
    <property type="entry name" value="ATPase_P-typ_TM_dom_sf"/>
</dbReference>
<dbReference type="Proteomes" id="UP000700706">
    <property type="component" value="Unassembled WGS sequence"/>
</dbReference>
<dbReference type="GO" id="GO:0016887">
    <property type="term" value="F:ATP hydrolysis activity"/>
    <property type="evidence" value="ECO:0007669"/>
    <property type="project" value="InterPro"/>
</dbReference>
<feature type="transmembrane region" description="Helical" evidence="11">
    <location>
        <begin position="300"/>
        <end position="322"/>
    </location>
</feature>
<gene>
    <name evidence="14" type="ORF">JF625_04565</name>
</gene>
<feature type="transmembrane region" description="Helical" evidence="11">
    <location>
        <begin position="669"/>
        <end position="691"/>
    </location>
</feature>
<dbReference type="SFLD" id="SFLDS00003">
    <property type="entry name" value="Haloacid_Dehalogenase"/>
    <property type="match status" value="1"/>
</dbReference>